<dbReference type="PRINTS" id="PR00420">
    <property type="entry name" value="RNGMNOXGNASE"/>
</dbReference>
<protein>
    <submittedName>
        <fullName evidence="2">FAD-binding monooxygenase</fullName>
    </submittedName>
</protein>
<accession>A0A9W6NT85</accession>
<proteinExistence type="predicted"/>
<dbReference type="PANTHER" id="PTHR46865">
    <property type="entry name" value="OXIDOREDUCTASE-RELATED"/>
    <property type="match status" value="1"/>
</dbReference>
<dbReference type="Gene3D" id="3.50.50.60">
    <property type="entry name" value="FAD/NAD(P)-binding domain"/>
    <property type="match status" value="1"/>
</dbReference>
<organism evidence="2 3">
    <name type="scientific">Dactylosporangium matsuzakiense</name>
    <dbReference type="NCBI Taxonomy" id="53360"/>
    <lineage>
        <taxon>Bacteria</taxon>
        <taxon>Bacillati</taxon>
        <taxon>Actinomycetota</taxon>
        <taxon>Actinomycetes</taxon>
        <taxon>Micromonosporales</taxon>
        <taxon>Micromonosporaceae</taxon>
        <taxon>Dactylosporangium</taxon>
    </lineage>
</organism>
<dbReference type="AlphaFoldDB" id="A0A9W6NT85"/>
<dbReference type="RefSeq" id="WP_261958949.1">
    <property type="nucleotide sequence ID" value="NZ_BAAAXA010000001.1"/>
</dbReference>
<name>A0A9W6NT85_9ACTN</name>
<dbReference type="InterPro" id="IPR002938">
    <property type="entry name" value="FAD-bd"/>
</dbReference>
<evidence type="ECO:0000313" key="3">
    <source>
        <dbReference type="Proteomes" id="UP001143480"/>
    </source>
</evidence>
<dbReference type="InterPro" id="IPR051704">
    <property type="entry name" value="FAD_aromatic-hydroxylase"/>
</dbReference>
<dbReference type="Proteomes" id="UP001143480">
    <property type="component" value="Unassembled WGS sequence"/>
</dbReference>
<dbReference type="Pfam" id="PF01494">
    <property type="entry name" value="FAD_binding_3"/>
    <property type="match status" value="1"/>
</dbReference>
<sequence length="396" mass="43288">MRTAIVSGAGVAGATVAYWLDRYGWPVTLLERAETLRSSGQNVDIRGAGREVIRRMGLDERVAASSTGEVGTRFIDARGRTVAEFPAETGDTDGPTAEREILRGQLVTALDELVPARVERHYGDHITAVTQHPDRVEVVLQHGGRRHADLLVIAEGIRSDTRDLALPGQTRIRDLGQYIAYGAIPRTDHDDKWWNWLPAGRGRAVMLRPDNVGTTRASLACMASPDGLERLPAGRQLARLRDLFADDPWQARRILDALTADHSDFYLDRVAQVHLATWTSGRIAVVGDAAYCPSPISGMGTTLALAGAYILAGELTTWPDHRDALRRYEQRMRQYVTRAQKLPPGTPRIANPTTRAGVALLNTGLRLAASRPARALGARLFAPPADTLHLPEYAAV</sequence>
<evidence type="ECO:0000259" key="1">
    <source>
        <dbReference type="Pfam" id="PF01494"/>
    </source>
</evidence>
<gene>
    <name evidence="2" type="ORF">GCM10017581_100540</name>
</gene>
<dbReference type="GO" id="GO:0004497">
    <property type="term" value="F:monooxygenase activity"/>
    <property type="evidence" value="ECO:0007669"/>
    <property type="project" value="UniProtKB-KW"/>
</dbReference>
<keyword evidence="2" id="KW-0560">Oxidoreductase</keyword>
<keyword evidence="2" id="KW-0503">Monooxygenase</keyword>
<comment type="caution">
    <text evidence="2">The sequence shown here is derived from an EMBL/GenBank/DDBJ whole genome shotgun (WGS) entry which is preliminary data.</text>
</comment>
<evidence type="ECO:0000313" key="2">
    <source>
        <dbReference type="EMBL" id="GLL08293.1"/>
    </source>
</evidence>
<reference evidence="2" key="1">
    <citation type="journal article" date="2014" name="Int. J. Syst. Evol. Microbiol.">
        <title>Complete genome sequence of Corynebacterium casei LMG S-19264T (=DSM 44701T), isolated from a smear-ripened cheese.</title>
        <authorList>
            <consortium name="US DOE Joint Genome Institute (JGI-PGF)"/>
            <person name="Walter F."/>
            <person name="Albersmeier A."/>
            <person name="Kalinowski J."/>
            <person name="Ruckert C."/>
        </authorList>
    </citation>
    <scope>NUCLEOTIDE SEQUENCE</scope>
    <source>
        <strain evidence="2">VKM Ac-1321</strain>
    </source>
</reference>
<dbReference type="GO" id="GO:0071949">
    <property type="term" value="F:FAD binding"/>
    <property type="evidence" value="ECO:0007669"/>
    <property type="project" value="InterPro"/>
</dbReference>
<dbReference type="EMBL" id="BSFP01000136">
    <property type="protein sequence ID" value="GLL08293.1"/>
    <property type="molecule type" value="Genomic_DNA"/>
</dbReference>
<dbReference type="PANTHER" id="PTHR46865:SF2">
    <property type="entry name" value="MONOOXYGENASE"/>
    <property type="match status" value="1"/>
</dbReference>
<reference evidence="2" key="2">
    <citation type="submission" date="2023-01" db="EMBL/GenBank/DDBJ databases">
        <authorList>
            <person name="Sun Q."/>
            <person name="Evtushenko L."/>
        </authorList>
    </citation>
    <scope>NUCLEOTIDE SEQUENCE</scope>
    <source>
        <strain evidence="2">VKM Ac-1321</strain>
    </source>
</reference>
<feature type="domain" description="FAD-binding" evidence="1">
    <location>
        <begin position="5"/>
        <end position="338"/>
    </location>
</feature>
<dbReference type="Gene3D" id="3.30.9.10">
    <property type="entry name" value="D-Amino Acid Oxidase, subunit A, domain 2"/>
    <property type="match status" value="1"/>
</dbReference>
<dbReference type="InterPro" id="IPR036188">
    <property type="entry name" value="FAD/NAD-bd_sf"/>
</dbReference>
<dbReference type="SUPFAM" id="SSF51905">
    <property type="entry name" value="FAD/NAD(P)-binding domain"/>
    <property type="match status" value="1"/>
</dbReference>
<keyword evidence="3" id="KW-1185">Reference proteome</keyword>